<evidence type="ECO:0000256" key="1">
    <source>
        <dbReference type="SAM" id="Phobius"/>
    </source>
</evidence>
<reference evidence="2" key="2">
    <citation type="journal article" date="2018" name="Sci. Data">
        <title>The draft genome sequence of cork oak.</title>
        <authorList>
            <person name="Ramos A.M."/>
            <person name="Usie A."/>
            <person name="Barbosa P."/>
            <person name="Barros P.M."/>
            <person name="Capote T."/>
            <person name="Chaves I."/>
            <person name="Simoes F."/>
            <person name="Abreu I."/>
            <person name="Carrasquinho I."/>
            <person name="Faro C."/>
            <person name="Guimaraes J.B."/>
            <person name="Mendonca D."/>
            <person name="Nobrega F."/>
            <person name="Rodrigues L."/>
            <person name="Saibo N.J.M."/>
            <person name="Varela M.C."/>
            <person name="Egas C."/>
            <person name="Matos J."/>
            <person name="Miguel C.M."/>
            <person name="Oliveira M.M."/>
            <person name="Ricardo C.P."/>
            <person name="Goncalves S."/>
        </authorList>
    </citation>
    <scope>NUCLEOTIDE SEQUENCE [LARGE SCALE GENOMIC DNA]</scope>
    <source>
        <strain evidence="2">HL8</strain>
    </source>
</reference>
<feature type="transmembrane region" description="Helical" evidence="1">
    <location>
        <begin position="65"/>
        <end position="83"/>
    </location>
</feature>
<organism evidence="2">
    <name type="scientific">Quercus suber</name>
    <name type="common">Cork oak</name>
    <dbReference type="NCBI Taxonomy" id="58331"/>
    <lineage>
        <taxon>Eukaryota</taxon>
        <taxon>Viridiplantae</taxon>
        <taxon>Streptophyta</taxon>
        <taxon>Embryophyta</taxon>
        <taxon>Tracheophyta</taxon>
        <taxon>Spermatophyta</taxon>
        <taxon>Magnoliopsida</taxon>
        <taxon>eudicotyledons</taxon>
        <taxon>Gunneridae</taxon>
        <taxon>Pentapetalae</taxon>
        <taxon>rosids</taxon>
        <taxon>fabids</taxon>
        <taxon>Fagales</taxon>
        <taxon>Fagaceae</taxon>
        <taxon>Quercus</taxon>
    </lineage>
</organism>
<keyword evidence="1" id="KW-0812">Transmembrane</keyword>
<protein>
    <submittedName>
        <fullName evidence="2">Uncharacterized protein</fullName>
    </submittedName>
</protein>
<name>A0AAW0M9R1_QUESU</name>
<reference evidence="2" key="1">
    <citation type="submission" date="2017-12" db="EMBL/GenBank/DDBJ databases">
        <authorList>
            <person name="Barbosa P."/>
            <person name="Usie A."/>
            <person name="Ramos A.M."/>
        </authorList>
    </citation>
    <scope>NUCLEOTIDE SEQUENCE</scope>
    <source>
        <strain evidence="2">HL8</strain>
        <tissue evidence="2">Leaves</tissue>
    </source>
</reference>
<gene>
    <name evidence="2" type="ORF">CFP56_039709</name>
</gene>
<feature type="transmembrane region" description="Helical" evidence="1">
    <location>
        <begin position="34"/>
        <end position="53"/>
    </location>
</feature>
<accession>A0AAW0M9R1</accession>
<comment type="caution">
    <text evidence="2">The sequence shown here is derived from an EMBL/GenBank/DDBJ whole genome shotgun (WGS) entry which is preliminary data.</text>
</comment>
<dbReference type="AlphaFoldDB" id="A0AAW0M9R1"/>
<keyword evidence="1" id="KW-1133">Transmembrane helix</keyword>
<proteinExistence type="predicted"/>
<dbReference type="EMBL" id="PKMF04000007">
    <property type="protein sequence ID" value="KAK7860425.1"/>
    <property type="molecule type" value="Genomic_DNA"/>
</dbReference>
<sequence length="106" mass="11692">MFGIKGVRGGEYIILNGARVGSESSKRERLIDLLTPYILCVIANLLFSGLIVVIKVSIEKGCSRYVLLSYGQAFGALTTGVLALLYERFPSILSLLIMALSYYSWH</sequence>
<evidence type="ECO:0000313" key="2">
    <source>
        <dbReference type="EMBL" id="KAK7860425.1"/>
    </source>
</evidence>
<keyword evidence="1" id="KW-0472">Membrane</keyword>
<reference evidence="2" key="3">
    <citation type="submission" date="2023-07" db="EMBL/GenBank/DDBJ databases">
        <title>An improved reference 1 genome and first organelle genomes of Quercus suber.</title>
        <authorList>
            <consortium name="Genosuber Consortium"/>
            <person name="Usie A."/>
            <person name="Serra O."/>
            <person name="Barros P."/>
        </authorList>
    </citation>
    <scope>NUCLEOTIDE SEQUENCE</scope>
    <source>
        <strain evidence="2">HL8</strain>
        <tissue evidence="2">Leaves</tissue>
    </source>
</reference>